<proteinExistence type="inferred from homology"/>
<dbReference type="Pfam" id="PF00809">
    <property type="entry name" value="Pterin_bind"/>
    <property type="match status" value="1"/>
</dbReference>
<dbReference type="SUPFAM" id="SSF51717">
    <property type="entry name" value="Dihydropteroate synthetase-like"/>
    <property type="match status" value="1"/>
</dbReference>
<evidence type="ECO:0000256" key="9">
    <source>
        <dbReference type="ARBA" id="ARBA00022842"/>
    </source>
</evidence>
<comment type="function">
    <text evidence="12">Catalyzes the condensation of para-aminobenzoate (pABA) with 6-hydroxymethyl-7,8-dihydropterin diphosphate (DHPt-PP) to form 7,8-dihydropteroate (H2Pte), the immediate precursor of folate derivatives.</text>
</comment>
<organism evidence="14 15">
    <name type="scientific">Desulfofundulus kuznetsovii (strain DSM 6115 / VKM B-1805 / 17)</name>
    <name type="common">Desulfotomaculum kuznetsovii</name>
    <dbReference type="NCBI Taxonomy" id="760568"/>
    <lineage>
        <taxon>Bacteria</taxon>
        <taxon>Bacillati</taxon>
        <taxon>Bacillota</taxon>
        <taxon>Clostridia</taxon>
        <taxon>Eubacteriales</taxon>
        <taxon>Peptococcaceae</taxon>
        <taxon>Desulfofundulus</taxon>
    </lineage>
</organism>
<keyword evidence="9" id="KW-0460">Magnesium</keyword>
<dbReference type="PANTHER" id="PTHR20941">
    <property type="entry name" value="FOLATE SYNTHESIS PROTEINS"/>
    <property type="match status" value="1"/>
</dbReference>
<evidence type="ECO:0000256" key="8">
    <source>
        <dbReference type="ARBA" id="ARBA00022723"/>
    </source>
</evidence>
<comment type="cofactor">
    <cofactor evidence="2">
        <name>Mg(2+)</name>
        <dbReference type="ChEBI" id="CHEBI:18420"/>
    </cofactor>
</comment>
<dbReference type="GO" id="GO:0046656">
    <property type="term" value="P:folic acid biosynthetic process"/>
    <property type="evidence" value="ECO:0007669"/>
    <property type="project" value="UniProtKB-KW"/>
</dbReference>
<dbReference type="PROSITE" id="PS50972">
    <property type="entry name" value="PTERIN_BINDING"/>
    <property type="match status" value="1"/>
</dbReference>
<sequence>MPVQVRNIEIKNRAQALEEIAAVGADQAGCRLMAPKAVHRVLKISGLTPVQANILKQEMLAKGGEAAVARGVVEHAVDKTDVLLMGTLKQFDALLAKLKLQPFGLAALAEEIRRVLQHLEGRPARRLSCRGKELVLGERTLVMGILNVTPDSFSDGGRFSDPSRAVEHAHRLVEDGADIIDLGGESTRPGHTPVTAEEEMRRVIPVLEKLVQEISVPISVDTTKAAVAREALEIGAHIINDQWALRADPEMAAVVARYDAPVILMHNQKGTEYKDLMGDIIRFFRESIALALEAGISPEKIIIDPGIGFGKTVEQNLEVMNRLSELACLGLPVLLGTSRKSMIGKTLDLPVDQRVEGTAATVAVGIAAGVDIVRVHDVREMVRVARMTDAMVRRKPARCACGEE</sequence>
<dbReference type="GO" id="GO:0004156">
    <property type="term" value="F:dihydropteroate synthase activity"/>
    <property type="evidence" value="ECO:0007669"/>
    <property type="project" value="UniProtKB-EC"/>
</dbReference>
<evidence type="ECO:0000256" key="2">
    <source>
        <dbReference type="ARBA" id="ARBA00001946"/>
    </source>
</evidence>
<evidence type="ECO:0000313" key="14">
    <source>
        <dbReference type="EMBL" id="AEG13861.1"/>
    </source>
</evidence>
<dbReference type="GO" id="GO:0046872">
    <property type="term" value="F:metal ion binding"/>
    <property type="evidence" value="ECO:0007669"/>
    <property type="project" value="UniProtKB-KW"/>
</dbReference>
<dbReference type="PANTHER" id="PTHR20941:SF1">
    <property type="entry name" value="FOLIC ACID SYNTHESIS PROTEIN FOL1"/>
    <property type="match status" value="1"/>
</dbReference>
<dbReference type="CDD" id="cd00739">
    <property type="entry name" value="DHPS"/>
    <property type="match status" value="1"/>
</dbReference>
<evidence type="ECO:0000256" key="10">
    <source>
        <dbReference type="ARBA" id="ARBA00022909"/>
    </source>
</evidence>
<dbReference type="Proteomes" id="UP000009229">
    <property type="component" value="Chromosome"/>
</dbReference>
<evidence type="ECO:0000313" key="15">
    <source>
        <dbReference type="Proteomes" id="UP000009229"/>
    </source>
</evidence>
<evidence type="ECO:0000256" key="5">
    <source>
        <dbReference type="ARBA" id="ARBA00012458"/>
    </source>
</evidence>
<dbReference type="Gene3D" id="3.20.20.20">
    <property type="entry name" value="Dihydropteroate synthase-like"/>
    <property type="match status" value="1"/>
</dbReference>
<evidence type="ECO:0000256" key="11">
    <source>
        <dbReference type="ARBA" id="ARBA00030193"/>
    </source>
</evidence>
<evidence type="ECO:0000256" key="7">
    <source>
        <dbReference type="ARBA" id="ARBA00022679"/>
    </source>
</evidence>
<dbReference type="KEGG" id="dku:Desku_0219"/>
<accession>A0AAU8P8A7</accession>
<gene>
    <name evidence="14" type="ordered locus">Desku_0219</name>
</gene>
<comment type="catalytic activity">
    <reaction evidence="1">
        <text>(7,8-dihydropterin-6-yl)methyl diphosphate + 4-aminobenzoate = 7,8-dihydropteroate + diphosphate</text>
        <dbReference type="Rhea" id="RHEA:19949"/>
        <dbReference type="ChEBI" id="CHEBI:17836"/>
        <dbReference type="ChEBI" id="CHEBI:17839"/>
        <dbReference type="ChEBI" id="CHEBI:33019"/>
        <dbReference type="ChEBI" id="CHEBI:72950"/>
        <dbReference type="EC" id="2.5.1.15"/>
    </reaction>
</comment>
<keyword evidence="8" id="KW-0479">Metal-binding</keyword>
<evidence type="ECO:0000256" key="6">
    <source>
        <dbReference type="ARBA" id="ARBA00016919"/>
    </source>
</evidence>
<keyword evidence="10" id="KW-0289">Folate biosynthesis</keyword>
<name>A0AAU8P8A7_DESK7</name>
<dbReference type="AlphaFoldDB" id="A0AAU8P8A7"/>
<evidence type="ECO:0000256" key="1">
    <source>
        <dbReference type="ARBA" id="ARBA00000012"/>
    </source>
</evidence>
<dbReference type="NCBIfam" id="TIGR01496">
    <property type="entry name" value="DHPS"/>
    <property type="match status" value="1"/>
</dbReference>
<dbReference type="FunFam" id="3.20.20.20:FF:000006">
    <property type="entry name" value="Dihydropteroate synthase"/>
    <property type="match status" value="1"/>
</dbReference>
<protein>
    <recommendedName>
        <fullName evidence="6">Dihydropteroate synthase</fullName>
        <ecNumber evidence="5">2.5.1.15</ecNumber>
    </recommendedName>
    <alternativeName>
        <fullName evidence="11">Dihydropteroate pyrophosphorylase</fullName>
    </alternativeName>
</protein>
<evidence type="ECO:0000256" key="3">
    <source>
        <dbReference type="ARBA" id="ARBA00004763"/>
    </source>
</evidence>
<feature type="domain" description="Pterin-binding" evidence="13">
    <location>
        <begin position="140"/>
        <end position="386"/>
    </location>
</feature>
<keyword evidence="7 14" id="KW-0808">Transferase</keyword>
<dbReference type="InterPro" id="IPR045031">
    <property type="entry name" value="DHP_synth-like"/>
</dbReference>
<reference evidence="15" key="1">
    <citation type="submission" date="2011-05" db="EMBL/GenBank/DDBJ databases">
        <title>Complete sequence of Desulfotomaculum kuznetsovii DSM 6115.</title>
        <authorList>
            <person name="Lucas S."/>
            <person name="Han J."/>
            <person name="Lapidus A."/>
            <person name="Cheng J.-F."/>
            <person name="Goodwin L."/>
            <person name="Pitluck S."/>
            <person name="Peters L."/>
            <person name="Mikhailova N."/>
            <person name="Lu M."/>
            <person name="Saunders E."/>
            <person name="Han C."/>
            <person name="Tapia R."/>
            <person name="Land M."/>
            <person name="Hauser L."/>
            <person name="Kyrpides N."/>
            <person name="Ivanova N."/>
            <person name="Pagani I."/>
            <person name="Nazina T."/>
            <person name="Ivanova A."/>
            <person name="Parshina S."/>
            <person name="Kuever J."/>
            <person name="Muyzer G."/>
            <person name="Plugge C."/>
            <person name="Stams A."/>
            <person name="Woyke T."/>
        </authorList>
    </citation>
    <scope>NUCLEOTIDE SEQUENCE [LARGE SCALE GENOMIC DNA]</scope>
    <source>
        <strain evidence="15">DSM 6115 / VKM B-1805 / 17</strain>
    </source>
</reference>
<dbReference type="PROSITE" id="PS00792">
    <property type="entry name" value="DHPS_1"/>
    <property type="match status" value="1"/>
</dbReference>
<dbReference type="GO" id="GO:0046654">
    <property type="term" value="P:tetrahydrofolate biosynthetic process"/>
    <property type="evidence" value="ECO:0007669"/>
    <property type="project" value="TreeGrafter"/>
</dbReference>
<evidence type="ECO:0000256" key="12">
    <source>
        <dbReference type="ARBA" id="ARBA00053449"/>
    </source>
</evidence>
<evidence type="ECO:0000259" key="13">
    <source>
        <dbReference type="PROSITE" id="PS50972"/>
    </source>
</evidence>
<keyword evidence="15" id="KW-1185">Reference proteome</keyword>
<dbReference type="EC" id="2.5.1.15" evidence="5"/>
<dbReference type="GO" id="GO:0005829">
    <property type="term" value="C:cytosol"/>
    <property type="evidence" value="ECO:0007669"/>
    <property type="project" value="TreeGrafter"/>
</dbReference>
<comment type="similarity">
    <text evidence="4">Belongs to the DHPS family.</text>
</comment>
<comment type="pathway">
    <text evidence="3">Cofactor biosynthesis; tetrahydrofolate biosynthesis; 7,8-dihydrofolate from 2-amino-4-hydroxy-6-hydroxymethyl-7,8-dihydropteridine diphosphate and 4-aminobenzoate: step 1/2.</text>
</comment>
<dbReference type="RefSeq" id="WP_013821376.1">
    <property type="nucleotide sequence ID" value="NC_015573.1"/>
</dbReference>
<dbReference type="InterPro" id="IPR006390">
    <property type="entry name" value="DHP_synth_dom"/>
</dbReference>
<dbReference type="InterPro" id="IPR011005">
    <property type="entry name" value="Dihydropteroate_synth-like_sf"/>
</dbReference>
<dbReference type="InterPro" id="IPR000489">
    <property type="entry name" value="Pterin-binding_dom"/>
</dbReference>
<evidence type="ECO:0000256" key="4">
    <source>
        <dbReference type="ARBA" id="ARBA00009503"/>
    </source>
</evidence>
<dbReference type="PROSITE" id="PS00793">
    <property type="entry name" value="DHPS_2"/>
    <property type="match status" value="1"/>
</dbReference>
<dbReference type="EMBL" id="CP002770">
    <property type="protein sequence ID" value="AEG13861.1"/>
    <property type="molecule type" value="Genomic_DNA"/>
</dbReference>